<dbReference type="SUPFAM" id="SSF46785">
    <property type="entry name" value="Winged helix' DNA-binding domain"/>
    <property type="match status" value="1"/>
</dbReference>
<dbReference type="InterPro" id="IPR050707">
    <property type="entry name" value="HTH_MetabolicPath_Reg"/>
</dbReference>
<dbReference type="GO" id="GO:0003700">
    <property type="term" value="F:DNA-binding transcription factor activity"/>
    <property type="evidence" value="ECO:0007669"/>
    <property type="project" value="TreeGrafter"/>
</dbReference>
<evidence type="ECO:0000313" key="4">
    <source>
        <dbReference type="Proteomes" id="UP000467006"/>
    </source>
</evidence>
<dbReference type="PANTHER" id="PTHR30136:SF35">
    <property type="entry name" value="HTH-TYPE TRANSCRIPTIONAL REGULATOR RV1719"/>
    <property type="match status" value="1"/>
</dbReference>
<dbReference type="PROSITE" id="PS51077">
    <property type="entry name" value="HTH_ICLR"/>
    <property type="match status" value="1"/>
</dbReference>
<sequence length="289" mass="31355">MRGSSSAPTGRVVDIVELLSQPRNRQMRFSDIADELGQTQGTAHAILKTLSDRGWVTRDPTTKSFELGPMLSLIAASLNTARPLAHVAREAARRLARTLDMPVSVVEVAGDELLITAFESPAHNPLQEAVTDRIPYLPPFGVAFAAWDTTEAQRNWITRGGAGDTDLERRLRAVLTRTRDRGYDVDWMTPALAQIAHALGAISVDTLPAGLRPIIDQLRVELASGLVDDELTGEDRTVATISAPALDDAGHTRLILGVHPMLAMSAPDIDHVAQQLLKEIRTLVSDTRG</sequence>
<keyword evidence="1" id="KW-0805">Transcription regulation</keyword>
<name>A0A7I7JWE3_9MYCO</name>
<dbReference type="SMART" id="SM00346">
    <property type="entry name" value="HTH_ICLR"/>
    <property type="match status" value="1"/>
</dbReference>
<dbReference type="RefSeq" id="WP_098003428.1">
    <property type="nucleotide sequence ID" value="NZ_JACKUY010000023.1"/>
</dbReference>
<reference evidence="3 4" key="1">
    <citation type="journal article" date="2019" name="Emerg. Microbes Infect.">
        <title>Comprehensive subspecies identification of 175 nontuberculous mycobacteria species based on 7547 genomic profiles.</title>
        <authorList>
            <person name="Matsumoto Y."/>
            <person name="Kinjo T."/>
            <person name="Motooka D."/>
            <person name="Nabeya D."/>
            <person name="Jung N."/>
            <person name="Uechi K."/>
            <person name="Horii T."/>
            <person name="Iida T."/>
            <person name="Fujita J."/>
            <person name="Nakamura S."/>
        </authorList>
    </citation>
    <scope>NUCLEOTIDE SEQUENCE [LARGE SCALE GENOMIC DNA]</scope>
    <source>
        <strain evidence="3 4">JCM 6396</strain>
    </source>
</reference>
<dbReference type="InterPro" id="IPR005471">
    <property type="entry name" value="Tscrpt_reg_IclR_N"/>
</dbReference>
<dbReference type="Gene3D" id="3.30.450.40">
    <property type="match status" value="1"/>
</dbReference>
<dbReference type="AlphaFoldDB" id="A0A7I7JWE3"/>
<keyword evidence="2" id="KW-0804">Transcription</keyword>
<organism evidence="3 4">
    <name type="scientific">Mycolicibacterium duvalii</name>
    <dbReference type="NCBI Taxonomy" id="39688"/>
    <lineage>
        <taxon>Bacteria</taxon>
        <taxon>Bacillati</taxon>
        <taxon>Actinomycetota</taxon>
        <taxon>Actinomycetes</taxon>
        <taxon>Mycobacteriales</taxon>
        <taxon>Mycobacteriaceae</taxon>
        <taxon>Mycolicibacterium</taxon>
    </lineage>
</organism>
<proteinExistence type="predicted"/>
<dbReference type="Gene3D" id="1.10.10.10">
    <property type="entry name" value="Winged helix-like DNA-binding domain superfamily/Winged helix DNA-binding domain"/>
    <property type="match status" value="1"/>
</dbReference>
<keyword evidence="4" id="KW-1185">Reference proteome</keyword>
<dbReference type="GO" id="GO:0003677">
    <property type="term" value="F:DNA binding"/>
    <property type="evidence" value="ECO:0007669"/>
    <property type="project" value="InterPro"/>
</dbReference>
<evidence type="ECO:0000256" key="1">
    <source>
        <dbReference type="ARBA" id="ARBA00023015"/>
    </source>
</evidence>
<dbReference type="KEGG" id="mdu:MDUV_10050"/>
<dbReference type="PANTHER" id="PTHR30136">
    <property type="entry name" value="HELIX-TURN-HELIX TRANSCRIPTIONAL REGULATOR, ICLR FAMILY"/>
    <property type="match status" value="1"/>
</dbReference>
<dbReference type="GO" id="GO:0045892">
    <property type="term" value="P:negative regulation of DNA-templated transcription"/>
    <property type="evidence" value="ECO:0007669"/>
    <property type="project" value="TreeGrafter"/>
</dbReference>
<evidence type="ECO:0000256" key="2">
    <source>
        <dbReference type="ARBA" id="ARBA00023163"/>
    </source>
</evidence>
<gene>
    <name evidence="3" type="ORF">MDUV_10050</name>
</gene>
<dbReference type="EMBL" id="AP022563">
    <property type="protein sequence ID" value="BBX16145.1"/>
    <property type="molecule type" value="Genomic_DNA"/>
</dbReference>
<dbReference type="OrthoDB" id="7495200at2"/>
<evidence type="ECO:0000313" key="3">
    <source>
        <dbReference type="EMBL" id="BBX16145.1"/>
    </source>
</evidence>
<accession>A0A7I7JWE3</accession>
<dbReference type="InterPro" id="IPR036390">
    <property type="entry name" value="WH_DNA-bd_sf"/>
</dbReference>
<dbReference type="Proteomes" id="UP000467006">
    <property type="component" value="Chromosome"/>
</dbReference>
<protein>
    <submittedName>
        <fullName evidence="3">Uncharacterized protein</fullName>
    </submittedName>
</protein>
<dbReference type="InterPro" id="IPR036388">
    <property type="entry name" value="WH-like_DNA-bd_sf"/>
</dbReference>
<dbReference type="InterPro" id="IPR029016">
    <property type="entry name" value="GAF-like_dom_sf"/>
</dbReference>
<dbReference type="Pfam" id="PF09339">
    <property type="entry name" value="HTH_IclR"/>
    <property type="match status" value="1"/>
</dbReference>